<dbReference type="PROSITE" id="PS00211">
    <property type="entry name" value="ABC_TRANSPORTER_1"/>
    <property type="match status" value="1"/>
</dbReference>
<keyword evidence="7" id="KW-1185">Reference proteome</keyword>
<dbReference type="PANTHER" id="PTHR42711:SF5">
    <property type="entry name" value="ABC TRANSPORTER ATP-BINDING PROTEIN NATA"/>
    <property type="match status" value="1"/>
</dbReference>
<feature type="domain" description="ABC transporter" evidence="5">
    <location>
        <begin position="23"/>
        <end position="247"/>
    </location>
</feature>
<gene>
    <name evidence="6" type="ORF">C493_13728</name>
</gene>
<dbReference type="STRING" id="1227499.C493_13728"/>
<dbReference type="AlphaFoldDB" id="L9WW82"/>
<evidence type="ECO:0000256" key="3">
    <source>
        <dbReference type="ARBA" id="ARBA00022741"/>
    </source>
</evidence>
<dbReference type="Pfam" id="PF00005">
    <property type="entry name" value="ABC_tran"/>
    <property type="match status" value="1"/>
</dbReference>
<organism evidence="6 7">
    <name type="scientific">Natronolimnohabitans innermongolicus JCM 12255</name>
    <dbReference type="NCBI Taxonomy" id="1227499"/>
    <lineage>
        <taxon>Archaea</taxon>
        <taxon>Methanobacteriati</taxon>
        <taxon>Methanobacteriota</taxon>
        <taxon>Stenosarchaea group</taxon>
        <taxon>Halobacteria</taxon>
        <taxon>Halobacteriales</taxon>
        <taxon>Natrialbaceae</taxon>
        <taxon>Natronolimnohabitans</taxon>
    </lineage>
</organism>
<keyword evidence="2" id="KW-0813">Transport</keyword>
<dbReference type="Proteomes" id="UP000011602">
    <property type="component" value="Unassembled WGS sequence"/>
</dbReference>
<evidence type="ECO:0000256" key="1">
    <source>
        <dbReference type="ARBA" id="ARBA00005417"/>
    </source>
</evidence>
<evidence type="ECO:0000313" key="7">
    <source>
        <dbReference type="Proteomes" id="UP000011602"/>
    </source>
</evidence>
<evidence type="ECO:0000259" key="5">
    <source>
        <dbReference type="PROSITE" id="PS50893"/>
    </source>
</evidence>
<dbReference type="Gene3D" id="3.40.50.300">
    <property type="entry name" value="P-loop containing nucleotide triphosphate hydrolases"/>
    <property type="match status" value="1"/>
</dbReference>
<accession>L9WW82</accession>
<dbReference type="InterPro" id="IPR003593">
    <property type="entry name" value="AAA+_ATPase"/>
</dbReference>
<evidence type="ECO:0000313" key="6">
    <source>
        <dbReference type="EMBL" id="ELY53667.1"/>
    </source>
</evidence>
<dbReference type="CDD" id="cd03230">
    <property type="entry name" value="ABC_DR_subfamily_A"/>
    <property type="match status" value="1"/>
</dbReference>
<protein>
    <submittedName>
        <fullName evidence="6">ABC transporter</fullName>
    </submittedName>
</protein>
<dbReference type="RefSeq" id="WP_007260019.1">
    <property type="nucleotide sequence ID" value="NZ_AOHZ01000064.1"/>
</dbReference>
<reference evidence="6 7" key="1">
    <citation type="journal article" date="2014" name="PLoS Genet.">
        <title>Phylogenetically driven sequencing of extremely halophilic archaea reveals strategies for static and dynamic osmo-response.</title>
        <authorList>
            <person name="Becker E.A."/>
            <person name="Seitzer P.M."/>
            <person name="Tritt A."/>
            <person name="Larsen D."/>
            <person name="Krusor M."/>
            <person name="Yao A.I."/>
            <person name="Wu D."/>
            <person name="Madern D."/>
            <person name="Eisen J.A."/>
            <person name="Darling A.E."/>
            <person name="Facciotti M.T."/>
        </authorList>
    </citation>
    <scope>NUCLEOTIDE SEQUENCE [LARGE SCALE GENOMIC DNA]</scope>
    <source>
        <strain evidence="6 7">JCM 12255</strain>
    </source>
</reference>
<dbReference type="EMBL" id="AOHZ01000064">
    <property type="protein sequence ID" value="ELY53667.1"/>
    <property type="molecule type" value="Genomic_DNA"/>
</dbReference>
<dbReference type="OrthoDB" id="87732at2157"/>
<dbReference type="InterPro" id="IPR027417">
    <property type="entry name" value="P-loop_NTPase"/>
</dbReference>
<keyword evidence="3" id="KW-0547">Nucleotide-binding</keyword>
<dbReference type="SMART" id="SM00382">
    <property type="entry name" value="AAA"/>
    <property type="match status" value="1"/>
</dbReference>
<dbReference type="SUPFAM" id="SSF52540">
    <property type="entry name" value="P-loop containing nucleoside triphosphate hydrolases"/>
    <property type="match status" value="1"/>
</dbReference>
<dbReference type="InterPro" id="IPR003439">
    <property type="entry name" value="ABC_transporter-like_ATP-bd"/>
</dbReference>
<dbReference type="PANTHER" id="PTHR42711">
    <property type="entry name" value="ABC TRANSPORTER ATP-BINDING PROTEIN"/>
    <property type="match status" value="1"/>
</dbReference>
<dbReference type="GO" id="GO:0005524">
    <property type="term" value="F:ATP binding"/>
    <property type="evidence" value="ECO:0007669"/>
    <property type="project" value="UniProtKB-KW"/>
</dbReference>
<proteinExistence type="inferred from homology"/>
<comment type="similarity">
    <text evidence="1">Belongs to the ABC transporter superfamily.</text>
</comment>
<name>L9WW82_9EURY</name>
<dbReference type="GO" id="GO:0016887">
    <property type="term" value="F:ATP hydrolysis activity"/>
    <property type="evidence" value="ECO:0007669"/>
    <property type="project" value="InterPro"/>
</dbReference>
<dbReference type="PROSITE" id="PS50893">
    <property type="entry name" value="ABC_TRANSPORTER_2"/>
    <property type="match status" value="1"/>
</dbReference>
<comment type="caution">
    <text evidence="6">The sequence shown here is derived from an EMBL/GenBank/DDBJ whole genome shotgun (WGS) entry which is preliminary data.</text>
</comment>
<evidence type="ECO:0000256" key="2">
    <source>
        <dbReference type="ARBA" id="ARBA00022448"/>
    </source>
</evidence>
<dbReference type="eggNOG" id="arCOG00194">
    <property type="taxonomic scope" value="Archaea"/>
</dbReference>
<dbReference type="PATRIC" id="fig|1227499.3.peg.2815"/>
<dbReference type="InterPro" id="IPR050763">
    <property type="entry name" value="ABC_transporter_ATP-binding"/>
</dbReference>
<evidence type="ECO:0000256" key="4">
    <source>
        <dbReference type="ARBA" id="ARBA00022840"/>
    </source>
</evidence>
<keyword evidence="4" id="KW-0067">ATP-binding</keyword>
<dbReference type="InterPro" id="IPR017871">
    <property type="entry name" value="ABC_transporter-like_CS"/>
</dbReference>
<sequence>MRTQTDVDETAADPDSDRAAPVISIDGLTKRYGDVTANDDVTFDVDAGEIFGYLGPNGAGKTTTIRLLLGLIKPTAGTAAVLGADVRDRRALTEAKSKVGYLPDSLGFEERLTGRQVLEYFARMRGDERREELLELFHPPLEKPVETYSHGNKRMLGIVQAFMHDPDLVILDEPTSGLDPLKQDRMHAFLEDERDAGKTIFFSSHVLSEVQRVCDRVGIIRDGALVALEDIDDLLERGGKDVRVHLAEPIDEERFTTPAMIDVETVDRTARFTYTGEPAALLEHLVQFDVDDVDIGDPQLDDIFKHYYGNDASTGGG</sequence>